<proteinExistence type="predicted"/>
<dbReference type="KEGG" id="syc:syc0924_d"/>
<organism evidence="4 5">
    <name type="scientific">Synechococcus sp. (strain ATCC 27144 / PCC 6301 / SAUG 1402/1)</name>
    <name type="common">Anacystis nidulans</name>
    <dbReference type="NCBI Taxonomy" id="269084"/>
    <lineage>
        <taxon>Bacteria</taxon>
        <taxon>Bacillati</taxon>
        <taxon>Cyanobacteriota</taxon>
        <taxon>Cyanophyceae</taxon>
        <taxon>Synechococcales</taxon>
        <taxon>Synechococcaceae</taxon>
        <taxon>Synechococcus</taxon>
    </lineage>
</organism>
<dbReference type="SUPFAM" id="SSF48498">
    <property type="entry name" value="Tetracyclin repressor-like, C-terminal domain"/>
    <property type="match status" value="1"/>
</dbReference>
<dbReference type="GeneID" id="72429432"/>
<dbReference type="RefSeq" id="WP_011243236.1">
    <property type="nucleotide sequence ID" value="NC_006576.1"/>
</dbReference>
<evidence type="ECO:0000313" key="4">
    <source>
        <dbReference type="EMBL" id="BAD79114.1"/>
    </source>
</evidence>
<feature type="DNA-binding region" description="H-T-H motif" evidence="2">
    <location>
        <begin position="35"/>
        <end position="54"/>
    </location>
</feature>
<evidence type="ECO:0000256" key="1">
    <source>
        <dbReference type="ARBA" id="ARBA00023125"/>
    </source>
</evidence>
<dbReference type="InterPro" id="IPR050109">
    <property type="entry name" value="HTH-type_TetR-like_transc_reg"/>
</dbReference>
<dbReference type="Pfam" id="PF00440">
    <property type="entry name" value="TetR_N"/>
    <property type="match status" value="1"/>
</dbReference>
<dbReference type="SMR" id="A0A0H3K4R1"/>
<dbReference type="SUPFAM" id="SSF46689">
    <property type="entry name" value="Homeodomain-like"/>
    <property type="match status" value="1"/>
</dbReference>
<dbReference type="InterPro" id="IPR023772">
    <property type="entry name" value="DNA-bd_HTH_TetR-type_CS"/>
</dbReference>
<dbReference type="eggNOG" id="COG1309">
    <property type="taxonomic scope" value="Bacteria"/>
</dbReference>
<protein>
    <submittedName>
        <fullName evidence="4">Transcriptional regulator</fullName>
    </submittedName>
</protein>
<dbReference type="PANTHER" id="PTHR30055">
    <property type="entry name" value="HTH-TYPE TRANSCRIPTIONAL REGULATOR RUTR"/>
    <property type="match status" value="1"/>
</dbReference>
<dbReference type="InterPro" id="IPR009057">
    <property type="entry name" value="Homeodomain-like_sf"/>
</dbReference>
<dbReference type="GO" id="GO:0003700">
    <property type="term" value="F:DNA-binding transcription factor activity"/>
    <property type="evidence" value="ECO:0007669"/>
    <property type="project" value="TreeGrafter"/>
</dbReference>
<sequence>MAIAPIPSPSEVATRKRILEAAQHLFAAQGYEATTTRDLAQAAGVAEGTLFRHFAAKKAILIALMRQGWRQLLEDLLDELSGLSDRRALGSWLQHHWQASVQHRELLRICMLELQFHPELRSLFEVEILTTMEEVLEAFCQTAIAQGLYRNLPCRPLARLLLNLFLLVEMLPLSPLPDGDSEAQIACLAEVIEHGLVLST</sequence>
<evidence type="ECO:0000259" key="3">
    <source>
        <dbReference type="PROSITE" id="PS50977"/>
    </source>
</evidence>
<dbReference type="PROSITE" id="PS01081">
    <property type="entry name" value="HTH_TETR_1"/>
    <property type="match status" value="1"/>
</dbReference>
<evidence type="ECO:0000256" key="2">
    <source>
        <dbReference type="PROSITE-ProRule" id="PRU00335"/>
    </source>
</evidence>
<dbReference type="PRINTS" id="PR00455">
    <property type="entry name" value="HTHTETR"/>
</dbReference>
<keyword evidence="1 2" id="KW-0238">DNA-binding</keyword>
<dbReference type="PANTHER" id="PTHR30055:SF236">
    <property type="entry name" value="SLL1286 PROTEIN"/>
    <property type="match status" value="1"/>
</dbReference>
<dbReference type="Proteomes" id="UP000001175">
    <property type="component" value="Chromosome"/>
</dbReference>
<accession>A0A0H3K4R1</accession>
<evidence type="ECO:0000313" key="5">
    <source>
        <dbReference type="Proteomes" id="UP000001175"/>
    </source>
</evidence>
<feature type="domain" description="HTH tetR-type" evidence="3">
    <location>
        <begin position="12"/>
        <end position="72"/>
    </location>
</feature>
<dbReference type="AlphaFoldDB" id="A0A0H3K4R1"/>
<dbReference type="InterPro" id="IPR001647">
    <property type="entry name" value="HTH_TetR"/>
</dbReference>
<dbReference type="InterPro" id="IPR036271">
    <property type="entry name" value="Tet_transcr_reg_TetR-rel_C_sf"/>
</dbReference>
<name>A0A0H3K4R1_SYNP6</name>
<reference evidence="4 5" key="1">
    <citation type="journal article" date="2007" name="Photosyn. Res.">
        <title>Complete nucleotide sequence of the freshwater unicellular cyanobacterium Synechococcus elongatus PCC 6301 chromosome: gene content and organization.</title>
        <authorList>
            <person name="Sugita C."/>
            <person name="Ogata K."/>
            <person name="Shikata M."/>
            <person name="Jikuya H."/>
            <person name="Takano J."/>
            <person name="Furumichi M."/>
            <person name="Kanehisa M."/>
            <person name="Omata T."/>
            <person name="Sugiura M."/>
            <person name="Sugita M."/>
        </authorList>
    </citation>
    <scope>NUCLEOTIDE SEQUENCE [LARGE SCALE GENOMIC DNA]</scope>
    <source>
        <strain evidence="5">ATCC 27144 / PCC 6301 / SAUG 1402/1</strain>
    </source>
</reference>
<gene>
    <name evidence="4" type="ordered locus">syc0924_d</name>
</gene>
<dbReference type="PROSITE" id="PS50977">
    <property type="entry name" value="HTH_TETR_2"/>
    <property type="match status" value="1"/>
</dbReference>
<dbReference type="Gene3D" id="1.10.357.10">
    <property type="entry name" value="Tetracycline Repressor, domain 2"/>
    <property type="match status" value="1"/>
</dbReference>
<dbReference type="GO" id="GO:0000976">
    <property type="term" value="F:transcription cis-regulatory region binding"/>
    <property type="evidence" value="ECO:0007669"/>
    <property type="project" value="TreeGrafter"/>
</dbReference>
<dbReference type="EMBL" id="AP008231">
    <property type="protein sequence ID" value="BAD79114.1"/>
    <property type="molecule type" value="Genomic_DNA"/>
</dbReference>